<evidence type="ECO:0000256" key="4">
    <source>
        <dbReference type="PROSITE-ProRule" id="PRU00134"/>
    </source>
</evidence>
<keyword evidence="1" id="KW-0479">Metal-binding</keyword>
<dbReference type="STRING" id="743788.S8EIZ3"/>
<evidence type="ECO:0000313" key="6">
    <source>
        <dbReference type="EMBL" id="EPT03254.1"/>
    </source>
</evidence>
<evidence type="ECO:0000313" key="7">
    <source>
        <dbReference type="Proteomes" id="UP000015241"/>
    </source>
</evidence>
<organism evidence="6 7">
    <name type="scientific">Fomitopsis schrenkii</name>
    <name type="common">Brown rot fungus</name>
    <dbReference type="NCBI Taxonomy" id="2126942"/>
    <lineage>
        <taxon>Eukaryota</taxon>
        <taxon>Fungi</taxon>
        <taxon>Dikarya</taxon>
        <taxon>Basidiomycota</taxon>
        <taxon>Agaricomycotina</taxon>
        <taxon>Agaricomycetes</taxon>
        <taxon>Polyporales</taxon>
        <taxon>Fomitopsis</taxon>
    </lineage>
</organism>
<keyword evidence="2 4" id="KW-0863">Zinc-finger</keyword>
<reference evidence="6 7" key="1">
    <citation type="journal article" date="2012" name="Science">
        <title>The Paleozoic origin of enzymatic lignin decomposition reconstructed from 31 fungal genomes.</title>
        <authorList>
            <person name="Floudas D."/>
            <person name="Binder M."/>
            <person name="Riley R."/>
            <person name="Barry K."/>
            <person name="Blanchette R.A."/>
            <person name="Henrissat B."/>
            <person name="Martinez A.T."/>
            <person name="Otillar R."/>
            <person name="Spatafora J.W."/>
            <person name="Yadav J.S."/>
            <person name="Aerts A."/>
            <person name="Benoit I."/>
            <person name="Boyd A."/>
            <person name="Carlson A."/>
            <person name="Copeland A."/>
            <person name="Coutinho P.M."/>
            <person name="de Vries R.P."/>
            <person name="Ferreira P."/>
            <person name="Findley K."/>
            <person name="Foster B."/>
            <person name="Gaskell J."/>
            <person name="Glotzer D."/>
            <person name="Gorecki P."/>
            <person name="Heitman J."/>
            <person name="Hesse C."/>
            <person name="Hori C."/>
            <person name="Igarashi K."/>
            <person name="Jurgens J.A."/>
            <person name="Kallen N."/>
            <person name="Kersten P."/>
            <person name="Kohler A."/>
            <person name="Kuees U."/>
            <person name="Kumar T.K.A."/>
            <person name="Kuo A."/>
            <person name="LaButti K."/>
            <person name="Larrondo L.F."/>
            <person name="Lindquist E."/>
            <person name="Ling A."/>
            <person name="Lombard V."/>
            <person name="Lucas S."/>
            <person name="Lundell T."/>
            <person name="Martin R."/>
            <person name="McLaughlin D.J."/>
            <person name="Morgenstern I."/>
            <person name="Morin E."/>
            <person name="Murat C."/>
            <person name="Nagy L.G."/>
            <person name="Nolan M."/>
            <person name="Ohm R.A."/>
            <person name="Patyshakuliyeva A."/>
            <person name="Rokas A."/>
            <person name="Ruiz-Duenas F.J."/>
            <person name="Sabat G."/>
            <person name="Salamov A."/>
            <person name="Samejima M."/>
            <person name="Schmutz J."/>
            <person name="Slot J.C."/>
            <person name="St John F."/>
            <person name="Stenlid J."/>
            <person name="Sun H."/>
            <person name="Sun S."/>
            <person name="Syed K."/>
            <person name="Tsang A."/>
            <person name="Wiebenga A."/>
            <person name="Young D."/>
            <person name="Pisabarro A."/>
            <person name="Eastwood D.C."/>
            <person name="Martin F."/>
            <person name="Cullen D."/>
            <person name="Grigoriev I.V."/>
            <person name="Hibbett D.S."/>
        </authorList>
    </citation>
    <scope>NUCLEOTIDE SEQUENCE</scope>
    <source>
        <strain evidence="7">FP-58527</strain>
    </source>
</reference>
<evidence type="ECO:0000256" key="1">
    <source>
        <dbReference type="ARBA" id="ARBA00022723"/>
    </source>
</evidence>
<dbReference type="Pfam" id="PF01753">
    <property type="entry name" value="zf-MYND"/>
    <property type="match status" value="1"/>
</dbReference>
<dbReference type="Gene3D" id="6.10.140.2220">
    <property type="match status" value="1"/>
</dbReference>
<gene>
    <name evidence="6" type="ORF">FOMPIDRAFT_1116823</name>
</gene>
<protein>
    <recommendedName>
        <fullName evidence="5">MYND-type domain-containing protein</fullName>
    </recommendedName>
</protein>
<dbReference type="SUPFAM" id="SSF144232">
    <property type="entry name" value="HIT/MYND zinc finger-like"/>
    <property type="match status" value="1"/>
</dbReference>
<evidence type="ECO:0000256" key="3">
    <source>
        <dbReference type="ARBA" id="ARBA00022833"/>
    </source>
</evidence>
<name>S8EIZ3_FOMSC</name>
<dbReference type="PROSITE" id="PS50865">
    <property type="entry name" value="ZF_MYND_2"/>
    <property type="match status" value="1"/>
</dbReference>
<keyword evidence="3" id="KW-0862">Zinc</keyword>
<dbReference type="HOGENOM" id="CLU_038729_0_0_1"/>
<accession>S8EIZ3</accession>
<proteinExistence type="predicted"/>
<dbReference type="OrthoDB" id="341421at2759"/>
<evidence type="ECO:0000259" key="5">
    <source>
        <dbReference type="PROSITE" id="PS50865"/>
    </source>
</evidence>
<keyword evidence="7" id="KW-1185">Reference proteome</keyword>
<dbReference type="InterPro" id="IPR002893">
    <property type="entry name" value="Znf_MYND"/>
</dbReference>
<feature type="domain" description="MYND-type" evidence="5">
    <location>
        <begin position="240"/>
        <end position="276"/>
    </location>
</feature>
<dbReference type="GO" id="GO:0008270">
    <property type="term" value="F:zinc ion binding"/>
    <property type="evidence" value="ECO:0007669"/>
    <property type="project" value="UniProtKB-KW"/>
</dbReference>
<dbReference type="AlphaFoldDB" id="S8EIZ3"/>
<dbReference type="Proteomes" id="UP000015241">
    <property type="component" value="Unassembled WGS sequence"/>
</dbReference>
<dbReference type="InParanoid" id="S8EIZ3"/>
<dbReference type="EMBL" id="KE504131">
    <property type="protein sequence ID" value="EPT03254.1"/>
    <property type="molecule type" value="Genomic_DNA"/>
</dbReference>
<evidence type="ECO:0000256" key="2">
    <source>
        <dbReference type="ARBA" id="ARBA00022771"/>
    </source>
</evidence>
<sequence>MCPLTRQETLAVLAAMGIELPPATKLPDDALQKRLQQALNGAQSASRVLKATSLDPATLLQWPDSRAHESMGRNNLLQAYQHSQGMAVPLYENPIHDARQTVMALAKAWDDGFKWVLIQDHAHDFAICVRVITVLKADEETPAIVLLYRSDTRATRLRGAQWAQHMQRKYGPPQGGLNIHATPLEQKLLLKLLAMNGKALSPAYTPEKDAIERTFRTSFLLPLGPLSYADIGKLNNDPGCVLCGQKAPVRCKQCMSVAYCGAECQRADWSDHKRVCRSLKDGTWRTLRFVSVLPGMEGMYAARINRFSSAHDIRSAPRRLDPDSIPANIHGERLFLVKITLRRKTQDSFSIYDRRDSIEVHFIQSEDPALFEEMRREMQGPRGNHGGAKMYRWAKRISDWELSICVDKEPQTDVKW</sequence>
<dbReference type="PROSITE" id="PS01360">
    <property type="entry name" value="ZF_MYND_1"/>
    <property type="match status" value="1"/>
</dbReference>
<dbReference type="eggNOG" id="ENOG502SCM8">
    <property type="taxonomic scope" value="Eukaryota"/>
</dbReference>